<sequence>MSKVSFTVRRPSPVSRGASSGPDSDSGFKIPALPRHLAQDSTPGSPLSRSHTSSPATRYDDDSSDDDEEQDELVTSFDAMGAQRLRPPKKTPQGPLIIPAQKNKDWRELAKKRRGANQFVPESGKAATGQDGSVGGLGTRDSINSGPVLSGLQVRSKKVVEESSEDVAMSAEGEVDMVDVQEEPQTEEQLALRAILAEASGEQQGNYSIGVIPPSISEEDALKRDIDELPDVATLDDYNRVPVEQFGLALLRGMGWKEGTAASRKPGKGMVQPYLPEARPALLGIGAKEQEVFDDGSGKKASKRPEKRYVPVVRRETDSREGSSSRDVSRRSSRSPSRRRNYDDRRSDDKYRDGRRADGRRDSTRRDYDGDRRNDRDDRRRDYEADSRRKRRD</sequence>
<dbReference type="Proteomes" id="UP001295794">
    <property type="component" value="Unassembled WGS sequence"/>
</dbReference>
<accession>A0AAD2K8E2</accession>
<evidence type="ECO:0000259" key="5">
    <source>
        <dbReference type="PROSITE" id="PS50174"/>
    </source>
</evidence>
<dbReference type="PROSITE" id="PS50174">
    <property type="entry name" value="G_PATCH"/>
    <property type="match status" value="1"/>
</dbReference>
<proteinExistence type="inferred from homology"/>
<feature type="compositionally biased region" description="Basic and acidic residues" evidence="4">
    <location>
        <begin position="340"/>
        <end position="387"/>
    </location>
</feature>
<name>A0AAD2K8E2_9AGAR</name>
<feature type="compositionally biased region" description="Acidic residues" evidence="4">
    <location>
        <begin position="62"/>
        <end position="72"/>
    </location>
</feature>
<dbReference type="PANTHER" id="PTHR15818">
    <property type="entry name" value="G PATCH AND KOW-CONTAINING"/>
    <property type="match status" value="1"/>
</dbReference>
<dbReference type="AlphaFoldDB" id="A0AAD2K8E2"/>
<evidence type="ECO:0000256" key="3">
    <source>
        <dbReference type="ARBA" id="ARBA00023242"/>
    </source>
</evidence>
<dbReference type="EMBL" id="CAVNYO010000444">
    <property type="protein sequence ID" value="CAK5281634.1"/>
    <property type="molecule type" value="Genomic_DNA"/>
</dbReference>
<keyword evidence="7" id="KW-1185">Reference proteome</keyword>
<comment type="subcellular location">
    <subcellularLocation>
        <location evidence="1">Nucleus</location>
    </subcellularLocation>
</comment>
<evidence type="ECO:0000313" key="7">
    <source>
        <dbReference type="Proteomes" id="UP001295794"/>
    </source>
</evidence>
<dbReference type="GO" id="GO:0005681">
    <property type="term" value="C:spliceosomal complex"/>
    <property type="evidence" value="ECO:0007669"/>
    <property type="project" value="TreeGrafter"/>
</dbReference>
<feature type="compositionally biased region" description="Polar residues" evidence="4">
    <location>
        <begin position="39"/>
        <end position="56"/>
    </location>
</feature>
<feature type="domain" description="G-patch" evidence="5">
    <location>
        <begin position="243"/>
        <end position="290"/>
    </location>
</feature>
<feature type="region of interest" description="Disordered" evidence="4">
    <location>
        <begin position="1"/>
        <end position="169"/>
    </location>
</feature>
<dbReference type="Pfam" id="PF12656">
    <property type="entry name" value="G-patch_2"/>
    <property type="match status" value="1"/>
</dbReference>
<evidence type="ECO:0000256" key="4">
    <source>
        <dbReference type="SAM" id="MobiDB-lite"/>
    </source>
</evidence>
<evidence type="ECO:0000256" key="2">
    <source>
        <dbReference type="ARBA" id="ARBA00008576"/>
    </source>
</evidence>
<dbReference type="GO" id="GO:0000398">
    <property type="term" value="P:mRNA splicing, via spliceosome"/>
    <property type="evidence" value="ECO:0007669"/>
    <property type="project" value="InterPro"/>
</dbReference>
<dbReference type="PANTHER" id="PTHR15818:SF2">
    <property type="entry name" value="G-PATCH DOMAIN AND KOW MOTIFS-CONTAINING PROTEIN"/>
    <property type="match status" value="1"/>
</dbReference>
<dbReference type="InterPro" id="IPR000467">
    <property type="entry name" value="G_patch_dom"/>
</dbReference>
<dbReference type="InterPro" id="IPR045166">
    <property type="entry name" value="Spp2-like"/>
</dbReference>
<comment type="caution">
    <text evidence="6">The sequence shown here is derived from an EMBL/GenBank/DDBJ whole genome shotgun (WGS) entry which is preliminary data.</text>
</comment>
<gene>
    <name evidence="6" type="ORF">MYCIT1_LOCUS32849</name>
</gene>
<feature type="region of interest" description="Disordered" evidence="4">
    <location>
        <begin position="286"/>
        <end position="393"/>
    </location>
</feature>
<reference evidence="6" key="1">
    <citation type="submission" date="2023-11" db="EMBL/GenBank/DDBJ databases">
        <authorList>
            <person name="De Vega J J."/>
            <person name="De Vega J J."/>
        </authorList>
    </citation>
    <scope>NUCLEOTIDE SEQUENCE</scope>
</reference>
<feature type="compositionally biased region" description="Basic and acidic residues" evidence="4">
    <location>
        <begin position="303"/>
        <end position="330"/>
    </location>
</feature>
<comment type="similarity">
    <text evidence="2">Belongs to the SPP2 family.</text>
</comment>
<dbReference type="InterPro" id="IPR026822">
    <property type="entry name" value="Spp2/MOS2_G-patch"/>
</dbReference>
<dbReference type="GO" id="GO:0003676">
    <property type="term" value="F:nucleic acid binding"/>
    <property type="evidence" value="ECO:0007669"/>
    <property type="project" value="InterPro"/>
</dbReference>
<evidence type="ECO:0000256" key="1">
    <source>
        <dbReference type="ARBA" id="ARBA00004123"/>
    </source>
</evidence>
<protein>
    <recommendedName>
        <fullName evidence="5">G-patch domain-containing protein</fullName>
    </recommendedName>
</protein>
<keyword evidence="3" id="KW-0539">Nucleus</keyword>
<organism evidence="6 7">
    <name type="scientific">Mycena citricolor</name>
    <dbReference type="NCBI Taxonomy" id="2018698"/>
    <lineage>
        <taxon>Eukaryota</taxon>
        <taxon>Fungi</taxon>
        <taxon>Dikarya</taxon>
        <taxon>Basidiomycota</taxon>
        <taxon>Agaricomycotina</taxon>
        <taxon>Agaricomycetes</taxon>
        <taxon>Agaricomycetidae</taxon>
        <taxon>Agaricales</taxon>
        <taxon>Marasmiineae</taxon>
        <taxon>Mycenaceae</taxon>
        <taxon>Mycena</taxon>
    </lineage>
</organism>
<evidence type="ECO:0000313" key="6">
    <source>
        <dbReference type="EMBL" id="CAK5281634.1"/>
    </source>
</evidence>